<accession>A0A5C6D110</accession>
<dbReference type="EMBL" id="SJPS01000001">
    <property type="protein sequence ID" value="TWU29514.1"/>
    <property type="molecule type" value="Genomic_DNA"/>
</dbReference>
<dbReference type="Proteomes" id="UP000318437">
    <property type="component" value="Unassembled WGS sequence"/>
</dbReference>
<organism evidence="1 2">
    <name type="scientific">Bythopirellula polymerisocia</name>
    <dbReference type="NCBI Taxonomy" id="2528003"/>
    <lineage>
        <taxon>Bacteria</taxon>
        <taxon>Pseudomonadati</taxon>
        <taxon>Planctomycetota</taxon>
        <taxon>Planctomycetia</taxon>
        <taxon>Pirellulales</taxon>
        <taxon>Lacipirellulaceae</taxon>
        <taxon>Bythopirellula</taxon>
    </lineage>
</organism>
<evidence type="ECO:0000313" key="1">
    <source>
        <dbReference type="EMBL" id="TWU29514.1"/>
    </source>
</evidence>
<protein>
    <submittedName>
        <fullName evidence="1">Uncharacterized protein</fullName>
    </submittedName>
</protein>
<name>A0A5C6D110_9BACT</name>
<proteinExistence type="predicted"/>
<sequence length="65" mass="7382">MVKCHDEYSLQGTELLWAMHNKALADPNSPTKSVNQIVWSGHIGKEIGRESARIPPEKHQLDNQF</sequence>
<gene>
    <name evidence="1" type="ORF">Pla144_02920</name>
</gene>
<reference evidence="1 2" key="1">
    <citation type="submission" date="2019-02" db="EMBL/GenBank/DDBJ databases">
        <title>Deep-cultivation of Planctomycetes and their phenomic and genomic characterization uncovers novel biology.</title>
        <authorList>
            <person name="Wiegand S."/>
            <person name="Jogler M."/>
            <person name="Boedeker C."/>
            <person name="Pinto D."/>
            <person name="Vollmers J."/>
            <person name="Rivas-Marin E."/>
            <person name="Kohn T."/>
            <person name="Peeters S.H."/>
            <person name="Heuer A."/>
            <person name="Rast P."/>
            <person name="Oberbeckmann S."/>
            <person name="Bunk B."/>
            <person name="Jeske O."/>
            <person name="Meyerdierks A."/>
            <person name="Storesund J.E."/>
            <person name="Kallscheuer N."/>
            <person name="Luecker S."/>
            <person name="Lage O.M."/>
            <person name="Pohl T."/>
            <person name="Merkel B.J."/>
            <person name="Hornburger P."/>
            <person name="Mueller R.-W."/>
            <person name="Bruemmer F."/>
            <person name="Labrenz M."/>
            <person name="Spormann A.M."/>
            <person name="Op Den Camp H."/>
            <person name="Overmann J."/>
            <person name="Amann R."/>
            <person name="Jetten M.S.M."/>
            <person name="Mascher T."/>
            <person name="Medema M.H."/>
            <person name="Devos D.P."/>
            <person name="Kaster A.-K."/>
            <person name="Ovreas L."/>
            <person name="Rohde M."/>
            <person name="Galperin M.Y."/>
            <person name="Jogler C."/>
        </authorList>
    </citation>
    <scope>NUCLEOTIDE SEQUENCE [LARGE SCALE GENOMIC DNA]</scope>
    <source>
        <strain evidence="1 2">Pla144</strain>
    </source>
</reference>
<dbReference type="AlphaFoldDB" id="A0A5C6D110"/>
<comment type="caution">
    <text evidence="1">The sequence shown here is derived from an EMBL/GenBank/DDBJ whole genome shotgun (WGS) entry which is preliminary data.</text>
</comment>
<evidence type="ECO:0000313" key="2">
    <source>
        <dbReference type="Proteomes" id="UP000318437"/>
    </source>
</evidence>
<keyword evidence="2" id="KW-1185">Reference proteome</keyword>